<proteinExistence type="predicted"/>
<accession>A0A952FL02</accession>
<gene>
    <name evidence="1" type="ORF">JF625_08110</name>
</gene>
<sequence>MPLSAPAAREPIHTRRVTCDGFRRADGLWDIEGHLVDTKSYEFRNEFRGAITPGTPIHQMRIRLTVDDGLAIVAVEAATEHGPYALCPEIAPGFQALVGLSIGPGFTRAVKERLGGTKGCTHLVELLGPMATTAFQTVFPILSRERAAEAEAEAGPKQRPVLLDSCHVFAADGDHARRHWPDFYTGPRQG</sequence>
<dbReference type="Pfam" id="PF11136">
    <property type="entry name" value="DUF2889"/>
    <property type="match status" value="1"/>
</dbReference>
<dbReference type="InterPro" id="IPR021312">
    <property type="entry name" value="DUF2889"/>
</dbReference>
<reference evidence="1" key="1">
    <citation type="submission" date="2020-06" db="EMBL/GenBank/DDBJ databases">
        <title>Stable isotope informed genome-resolved metagenomics uncovers potential trophic interactions in rhizosphere soil.</title>
        <authorList>
            <person name="Starr E.P."/>
            <person name="Shi S."/>
            <person name="Blazewicz S.J."/>
            <person name="Koch B.J."/>
            <person name="Probst A.J."/>
            <person name="Hungate B.A."/>
            <person name="Pett-Ridge J."/>
            <person name="Firestone M.K."/>
            <person name="Banfield J.F."/>
        </authorList>
    </citation>
    <scope>NUCLEOTIDE SEQUENCE</scope>
    <source>
        <strain evidence="1">YM_69_17</strain>
    </source>
</reference>
<name>A0A952FL02_9PROT</name>
<dbReference type="Proteomes" id="UP000700706">
    <property type="component" value="Unassembled WGS sequence"/>
</dbReference>
<evidence type="ECO:0000313" key="2">
    <source>
        <dbReference type="Proteomes" id="UP000700706"/>
    </source>
</evidence>
<protein>
    <submittedName>
        <fullName evidence="1">DUF2889 domain-containing protein</fullName>
    </submittedName>
</protein>
<organism evidence="1 2">
    <name type="scientific">Inquilinus limosus</name>
    <dbReference type="NCBI Taxonomy" id="171674"/>
    <lineage>
        <taxon>Bacteria</taxon>
        <taxon>Pseudomonadati</taxon>
        <taxon>Pseudomonadota</taxon>
        <taxon>Alphaproteobacteria</taxon>
        <taxon>Rhodospirillales</taxon>
        <taxon>Rhodospirillaceae</taxon>
        <taxon>Inquilinus</taxon>
    </lineage>
</organism>
<comment type="caution">
    <text evidence="1">The sequence shown here is derived from an EMBL/GenBank/DDBJ whole genome shotgun (WGS) entry which is preliminary data.</text>
</comment>
<dbReference type="AlphaFoldDB" id="A0A952FL02"/>
<dbReference type="EMBL" id="JAEKLZ010000160">
    <property type="protein sequence ID" value="MBW8725100.1"/>
    <property type="molecule type" value="Genomic_DNA"/>
</dbReference>
<evidence type="ECO:0000313" key="1">
    <source>
        <dbReference type="EMBL" id="MBW8725100.1"/>
    </source>
</evidence>